<evidence type="ECO:0000313" key="2">
    <source>
        <dbReference type="EMBL" id="GAA3594350.1"/>
    </source>
</evidence>
<sequence>MLLLDLESCLGVQPKLQTVRTKVPALMAAAQPVERVVAACAGSRIELDRRAELIRLGVDLHLVGDERDAADIALLQVAEAWAGKGCRRFVVASSDGRFARLAQFGRLEVLVWESKSPPLSTVLKAAGQVRRVPVPGARIPAQSSPGTSARQPLLTVVPDRPHTPHAPHTAAAEARSRPGVTPRVLAGWSSKAAVTFAAGVLFGAGWAFGSAVMNRAVNRGI</sequence>
<evidence type="ECO:0008006" key="4">
    <source>
        <dbReference type="Google" id="ProtNLM"/>
    </source>
</evidence>
<evidence type="ECO:0000313" key="3">
    <source>
        <dbReference type="Proteomes" id="UP001501074"/>
    </source>
</evidence>
<protein>
    <recommendedName>
        <fullName evidence="4">NYN domain-containing protein</fullName>
    </recommendedName>
</protein>
<keyword evidence="3" id="KW-1185">Reference proteome</keyword>
<dbReference type="Proteomes" id="UP001501074">
    <property type="component" value="Unassembled WGS sequence"/>
</dbReference>
<reference evidence="3" key="1">
    <citation type="journal article" date="2019" name="Int. J. Syst. Evol. Microbiol.">
        <title>The Global Catalogue of Microorganisms (GCM) 10K type strain sequencing project: providing services to taxonomists for standard genome sequencing and annotation.</title>
        <authorList>
            <consortium name="The Broad Institute Genomics Platform"/>
            <consortium name="The Broad Institute Genome Sequencing Center for Infectious Disease"/>
            <person name="Wu L."/>
            <person name="Ma J."/>
        </authorList>
    </citation>
    <scope>NUCLEOTIDE SEQUENCE [LARGE SCALE GENOMIC DNA]</scope>
    <source>
        <strain evidence="3">JCM 16902</strain>
    </source>
</reference>
<organism evidence="2 3">
    <name type="scientific">Kineosporia mesophila</name>
    <dbReference type="NCBI Taxonomy" id="566012"/>
    <lineage>
        <taxon>Bacteria</taxon>
        <taxon>Bacillati</taxon>
        <taxon>Actinomycetota</taxon>
        <taxon>Actinomycetes</taxon>
        <taxon>Kineosporiales</taxon>
        <taxon>Kineosporiaceae</taxon>
        <taxon>Kineosporia</taxon>
    </lineage>
</organism>
<dbReference type="EMBL" id="BAAAZO010000001">
    <property type="protein sequence ID" value="GAA3594350.1"/>
    <property type="molecule type" value="Genomic_DNA"/>
</dbReference>
<name>A0ABP6Z118_9ACTN</name>
<proteinExistence type="predicted"/>
<comment type="caution">
    <text evidence="2">The sequence shown here is derived from an EMBL/GenBank/DDBJ whole genome shotgun (WGS) entry which is preliminary data.</text>
</comment>
<gene>
    <name evidence="2" type="ORF">GCM10022223_06730</name>
</gene>
<evidence type="ECO:0000256" key="1">
    <source>
        <dbReference type="SAM" id="MobiDB-lite"/>
    </source>
</evidence>
<accession>A0ABP6Z118</accession>
<feature type="region of interest" description="Disordered" evidence="1">
    <location>
        <begin position="158"/>
        <end position="178"/>
    </location>
</feature>